<reference evidence="2 3" key="1">
    <citation type="submission" date="2018-01" db="EMBL/GenBank/DDBJ databases">
        <title>Metagenomic assembled genomes from two thermal pools in the Uzon Caldera, Kamchatka, Russia.</title>
        <authorList>
            <person name="Wilkins L."/>
            <person name="Ettinger C."/>
        </authorList>
    </citation>
    <scope>NUCLEOTIDE SEQUENCE [LARGE SCALE GENOMIC DNA]</scope>
    <source>
        <strain evidence="2">ZAV-05</strain>
    </source>
</reference>
<evidence type="ECO:0000313" key="2">
    <source>
        <dbReference type="EMBL" id="PMP72414.1"/>
    </source>
</evidence>
<dbReference type="GO" id="GO:0016491">
    <property type="term" value="F:oxidoreductase activity"/>
    <property type="evidence" value="ECO:0007669"/>
    <property type="project" value="InterPro"/>
</dbReference>
<dbReference type="InterPro" id="IPR009078">
    <property type="entry name" value="Ferritin-like_SF"/>
</dbReference>
<feature type="domain" description="Rubrerythrin diiron-binding" evidence="1">
    <location>
        <begin position="17"/>
        <end position="70"/>
    </location>
</feature>
<dbReference type="GO" id="GO:0046872">
    <property type="term" value="F:metal ion binding"/>
    <property type="evidence" value="ECO:0007669"/>
    <property type="project" value="InterPro"/>
</dbReference>
<protein>
    <submittedName>
        <fullName evidence="2">Rubrerythrin</fullName>
    </submittedName>
</protein>
<dbReference type="Gene3D" id="1.20.1260.10">
    <property type="match status" value="1"/>
</dbReference>
<comment type="caution">
    <text evidence="2">The sequence shown here is derived from an EMBL/GenBank/DDBJ whole genome shotgun (WGS) entry which is preliminary data.</text>
</comment>
<proteinExistence type="predicted"/>
<dbReference type="InterPro" id="IPR012347">
    <property type="entry name" value="Ferritin-like"/>
</dbReference>
<evidence type="ECO:0000313" key="3">
    <source>
        <dbReference type="Proteomes" id="UP000242881"/>
    </source>
</evidence>
<name>A0A2J6WPU2_9BACT</name>
<dbReference type="SUPFAM" id="SSF47240">
    <property type="entry name" value="Ferritin-like"/>
    <property type="match status" value="1"/>
</dbReference>
<dbReference type="RefSeq" id="WP_424605886.1">
    <property type="nucleotide sequence ID" value="NZ_JBNAVA010000008.1"/>
</dbReference>
<organism evidence="2 3">
    <name type="scientific">Calditerrivibrio nitroreducens</name>
    <dbReference type="NCBI Taxonomy" id="477976"/>
    <lineage>
        <taxon>Bacteria</taxon>
        <taxon>Pseudomonadati</taxon>
        <taxon>Deferribacterota</taxon>
        <taxon>Deferribacteres</taxon>
        <taxon>Deferribacterales</taxon>
        <taxon>Calditerrivibrionaceae</taxon>
    </lineage>
</organism>
<evidence type="ECO:0000259" key="1">
    <source>
        <dbReference type="Pfam" id="PF02915"/>
    </source>
</evidence>
<gene>
    <name evidence="2" type="ORF">C0187_01560</name>
</gene>
<dbReference type="InterPro" id="IPR003251">
    <property type="entry name" value="Rr_diiron-bd_dom"/>
</dbReference>
<dbReference type="EMBL" id="PNIN01000022">
    <property type="protein sequence ID" value="PMP72414.1"/>
    <property type="molecule type" value="Genomic_DNA"/>
</dbReference>
<dbReference type="AlphaFoldDB" id="A0A2J6WPU2"/>
<sequence length="84" mass="9707">MAGLNDMNKQEKIKAIEEMIQIVLLRIPKEIEAMHFYIKAAEKSTTDEAKNLFIALAQQEKGHEAELRRILNDLKQQLMELKNG</sequence>
<dbReference type="Pfam" id="PF02915">
    <property type="entry name" value="Rubrerythrin"/>
    <property type="match status" value="1"/>
</dbReference>
<dbReference type="Proteomes" id="UP000242881">
    <property type="component" value="Unassembled WGS sequence"/>
</dbReference>
<accession>A0A2J6WPU2</accession>